<dbReference type="EMBL" id="RBWU01000004">
    <property type="protein sequence ID" value="RKS73471.1"/>
    <property type="molecule type" value="Genomic_DNA"/>
</dbReference>
<evidence type="ECO:0000256" key="3">
    <source>
        <dbReference type="ARBA" id="ARBA00022691"/>
    </source>
</evidence>
<dbReference type="RefSeq" id="WP_121435962.1">
    <property type="nucleotide sequence ID" value="NZ_RBWU01000004.1"/>
</dbReference>
<dbReference type="Gene3D" id="3.40.50.150">
    <property type="entry name" value="Vaccinia Virus protein VP39"/>
    <property type="match status" value="1"/>
</dbReference>
<evidence type="ECO:0000256" key="2">
    <source>
        <dbReference type="ARBA" id="ARBA00022679"/>
    </source>
</evidence>
<dbReference type="CDD" id="cd02440">
    <property type="entry name" value="AdoMet_MTases"/>
    <property type="match status" value="1"/>
</dbReference>
<dbReference type="OrthoDB" id="9786503at2"/>
<evidence type="ECO:0000313" key="7">
    <source>
        <dbReference type="Proteomes" id="UP000274601"/>
    </source>
</evidence>
<evidence type="ECO:0000256" key="1">
    <source>
        <dbReference type="ARBA" id="ARBA00022603"/>
    </source>
</evidence>
<evidence type="ECO:0000259" key="5">
    <source>
        <dbReference type="Pfam" id="PF13649"/>
    </source>
</evidence>
<feature type="domain" description="Methyltransferase" evidence="5">
    <location>
        <begin position="43"/>
        <end position="137"/>
    </location>
</feature>
<accession>A0A495QM11</accession>
<dbReference type="Proteomes" id="UP000274601">
    <property type="component" value="Unassembled WGS sequence"/>
</dbReference>
<dbReference type="PANTHER" id="PTHR43464:SF19">
    <property type="entry name" value="UBIQUINONE BIOSYNTHESIS O-METHYLTRANSFERASE, MITOCHONDRIAL"/>
    <property type="match status" value="1"/>
</dbReference>
<feature type="region of interest" description="Disordered" evidence="4">
    <location>
        <begin position="184"/>
        <end position="209"/>
    </location>
</feature>
<keyword evidence="7" id="KW-1185">Reference proteome</keyword>
<dbReference type="GO" id="GO:0008168">
    <property type="term" value="F:methyltransferase activity"/>
    <property type="evidence" value="ECO:0007669"/>
    <property type="project" value="UniProtKB-KW"/>
</dbReference>
<keyword evidence="3" id="KW-0949">S-adenosyl-L-methionine</keyword>
<dbReference type="SUPFAM" id="SSF53335">
    <property type="entry name" value="S-adenosyl-L-methionine-dependent methyltransferases"/>
    <property type="match status" value="1"/>
</dbReference>
<dbReference type="AlphaFoldDB" id="A0A495QM11"/>
<comment type="caution">
    <text evidence="6">The sequence shown here is derived from an EMBL/GenBank/DDBJ whole genome shotgun (WGS) entry which is preliminary data.</text>
</comment>
<protein>
    <submittedName>
        <fullName evidence="6">Methyltransferase family protein</fullName>
    </submittedName>
</protein>
<dbReference type="Pfam" id="PF13649">
    <property type="entry name" value="Methyltransf_25"/>
    <property type="match status" value="1"/>
</dbReference>
<reference evidence="6 7" key="1">
    <citation type="submission" date="2018-10" db="EMBL/GenBank/DDBJ databases">
        <title>Genomic Encyclopedia of Archaeal and Bacterial Type Strains, Phase II (KMG-II): from individual species to whole genera.</title>
        <authorList>
            <person name="Goeker M."/>
        </authorList>
    </citation>
    <scope>NUCLEOTIDE SEQUENCE [LARGE SCALE GENOMIC DNA]</scope>
    <source>
        <strain evidence="6 7">DSM 43383</strain>
    </source>
</reference>
<proteinExistence type="predicted"/>
<keyword evidence="2 6" id="KW-0808">Transferase</keyword>
<dbReference type="InterPro" id="IPR041698">
    <property type="entry name" value="Methyltransf_25"/>
</dbReference>
<gene>
    <name evidence="6" type="ORF">BZB76_4163</name>
</gene>
<dbReference type="PANTHER" id="PTHR43464">
    <property type="entry name" value="METHYLTRANSFERASE"/>
    <property type="match status" value="1"/>
</dbReference>
<feature type="compositionally biased region" description="Polar residues" evidence="4">
    <location>
        <begin position="189"/>
        <end position="199"/>
    </location>
</feature>
<sequence length="209" mass="22748">MDDTTTDQQYWDTRYGDHEHLWSGEPNAVLVREVTGLEPGTALDLGCGEGADAVWLARQGWRVTAVDVSRVALERAARHAATAGVADHVDFQWHDLTVSFPEGTYDLVSAAFLHAPEEGMPRDAILRAAADAVAPGGVLLIAGHAGLPPWDPHANTPLPTPDEVLADLRLPDGAWDVLHSGEHEHVQTTHDGSTVTRNDNLLKLRRRRT</sequence>
<organism evidence="6 7">
    <name type="scientific">Actinomadura pelletieri DSM 43383</name>
    <dbReference type="NCBI Taxonomy" id="1120940"/>
    <lineage>
        <taxon>Bacteria</taxon>
        <taxon>Bacillati</taxon>
        <taxon>Actinomycetota</taxon>
        <taxon>Actinomycetes</taxon>
        <taxon>Streptosporangiales</taxon>
        <taxon>Thermomonosporaceae</taxon>
        <taxon>Actinomadura</taxon>
    </lineage>
</organism>
<evidence type="ECO:0000313" key="6">
    <source>
        <dbReference type="EMBL" id="RKS73471.1"/>
    </source>
</evidence>
<dbReference type="InterPro" id="IPR029063">
    <property type="entry name" value="SAM-dependent_MTases_sf"/>
</dbReference>
<dbReference type="GO" id="GO:0032259">
    <property type="term" value="P:methylation"/>
    <property type="evidence" value="ECO:0007669"/>
    <property type="project" value="UniProtKB-KW"/>
</dbReference>
<name>A0A495QM11_9ACTN</name>
<evidence type="ECO:0000256" key="4">
    <source>
        <dbReference type="SAM" id="MobiDB-lite"/>
    </source>
</evidence>
<keyword evidence="1 6" id="KW-0489">Methyltransferase</keyword>